<feature type="compositionally biased region" description="Low complexity" evidence="1">
    <location>
        <begin position="56"/>
        <end position="67"/>
    </location>
</feature>
<feature type="compositionally biased region" description="Polar residues" evidence="1">
    <location>
        <begin position="1"/>
        <end position="13"/>
    </location>
</feature>
<evidence type="ECO:0000313" key="2">
    <source>
        <dbReference type="EMBL" id="KAG2312972.1"/>
    </source>
</evidence>
<dbReference type="AlphaFoldDB" id="A0A8X8AWU3"/>
<evidence type="ECO:0000313" key="3">
    <source>
        <dbReference type="Proteomes" id="UP000886595"/>
    </source>
</evidence>
<name>A0A8X8AWU3_BRACI</name>
<proteinExistence type="predicted"/>
<feature type="region of interest" description="Disordered" evidence="1">
    <location>
        <begin position="1"/>
        <end position="93"/>
    </location>
</feature>
<reference evidence="2 3" key="1">
    <citation type="submission" date="2020-02" db="EMBL/GenBank/DDBJ databases">
        <authorList>
            <person name="Ma Q."/>
            <person name="Huang Y."/>
            <person name="Song X."/>
            <person name="Pei D."/>
        </authorList>
    </citation>
    <scope>NUCLEOTIDE SEQUENCE [LARGE SCALE GENOMIC DNA]</scope>
    <source>
        <strain evidence="2">Sxm20200214</strain>
        <tissue evidence="2">Leaf</tissue>
    </source>
</reference>
<dbReference type="Proteomes" id="UP000886595">
    <property type="component" value="Unassembled WGS sequence"/>
</dbReference>
<gene>
    <name evidence="2" type="ORF">Bca52824_024529</name>
</gene>
<evidence type="ECO:0000256" key="1">
    <source>
        <dbReference type="SAM" id="MobiDB-lite"/>
    </source>
</evidence>
<feature type="compositionally biased region" description="Polar residues" evidence="1">
    <location>
        <begin position="26"/>
        <end position="42"/>
    </location>
</feature>
<dbReference type="OrthoDB" id="10567050at2759"/>
<protein>
    <submittedName>
        <fullName evidence="2">Uncharacterized protein</fullName>
    </submittedName>
</protein>
<comment type="caution">
    <text evidence="2">The sequence shown here is derived from an EMBL/GenBank/DDBJ whole genome shotgun (WGS) entry which is preliminary data.</text>
</comment>
<sequence>MSFNGKSMVSGASKSEKPKGADTDSFPVTTKPNGTPCVSSDLSIGDPHSKNDKVESSVSSSTLSKPSCNTGVSSGVSIGRPNSKRSNGVKPRMMEAKIETLSLTLFVKKTSRAGVTTEPMYRSISPSISELFHSLRPPEQQFKDSSLLRFCVELAARIALRL</sequence>
<accession>A0A8X8AWU3</accession>
<keyword evidence="3" id="KW-1185">Reference proteome</keyword>
<dbReference type="EMBL" id="JAAMPC010000005">
    <property type="protein sequence ID" value="KAG2312972.1"/>
    <property type="molecule type" value="Genomic_DNA"/>
</dbReference>
<organism evidence="2 3">
    <name type="scientific">Brassica carinata</name>
    <name type="common">Ethiopian mustard</name>
    <name type="synonym">Abyssinian cabbage</name>
    <dbReference type="NCBI Taxonomy" id="52824"/>
    <lineage>
        <taxon>Eukaryota</taxon>
        <taxon>Viridiplantae</taxon>
        <taxon>Streptophyta</taxon>
        <taxon>Embryophyta</taxon>
        <taxon>Tracheophyta</taxon>
        <taxon>Spermatophyta</taxon>
        <taxon>Magnoliopsida</taxon>
        <taxon>eudicotyledons</taxon>
        <taxon>Gunneridae</taxon>
        <taxon>Pentapetalae</taxon>
        <taxon>rosids</taxon>
        <taxon>malvids</taxon>
        <taxon>Brassicales</taxon>
        <taxon>Brassicaceae</taxon>
        <taxon>Brassiceae</taxon>
        <taxon>Brassica</taxon>
    </lineage>
</organism>